<dbReference type="AlphaFoldDB" id="A0A4C1V6Z9"/>
<dbReference type="Proteomes" id="UP000299102">
    <property type="component" value="Unassembled WGS sequence"/>
</dbReference>
<dbReference type="EMBL" id="BGZK01000283">
    <property type="protein sequence ID" value="GBP34082.1"/>
    <property type="molecule type" value="Genomic_DNA"/>
</dbReference>
<reference evidence="1 2" key="1">
    <citation type="journal article" date="2019" name="Commun. Biol.">
        <title>The bagworm genome reveals a unique fibroin gene that provides high tensile strength.</title>
        <authorList>
            <person name="Kono N."/>
            <person name="Nakamura H."/>
            <person name="Ohtoshi R."/>
            <person name="Tomita M."/>
            <person name="Numata K."/>
            <person name="Arakawa K."/>
        </authorList>
    </citation>
    <scope>NUCLEOTIDE SEQUENCE [LARGE SCALE GENOMIC DNA]</scope>
</reference>
<accession>A0A4C1V6Z9</accession>
<organism evidence="1 2">
    <name type="scientific">Eumeta variegata</name>
    <name type="common">Bagworm moth</name>
    <name type="synonym">Eumeta japonica</name>
    <dbReference type="NCBI Taxonomy" id="151549"/>
    <lineage>
        <taxon>Eukaryota</taxon>
        <taxon>Metazoa</taxon>
        <taxon>Ecdysozoa</taxon>
        <taxon>Arthropoda</taxon>
        <taxon>Hexapoda</taxon>
        <taxon>Insecta</taxon>
        <taxon>Pterygota</taxon>
        <taxon>Neoptera</taxon>
        <taxon>Endopterygota</taxon>
        <taxon>Lepidoptera</taxon>
        <taxon>Glossata</taxon>
        <taxon>Ditrysia</taxon>
        <taxon>Tineoidea</taxon>
        <taxon>Psychidae</taxon>
        <taxon>Oiketicinae</taxon>
        <taxon>Eumeta</taxon>
    </lineage>
</organism>
<protein>
    <submittedName>
        <fullName evidence="1">Uncharacterized protein</fullName>
    </submittedName>
</protein>
<sequence>MCAKRGPNFMAPVIFHRGTTDNISETPYLRRGVHLRGAPAARQSVFARGEEQKGLSSNVTRSEMLTLTGDSAGDVEEWMVSDSSDSRFKILNDNRFIESVREESVLKEDDPNLEVAADMTPLASESICLP</sequence>
<gene>
    <name evidence="1" type="ORF">EVAR_94097_1</name>
</gene>
<name>A0A4C1V6Z9_EUMVA</name>
<comment type="caution">
    <text evidence="1">The sequence shown here is derived from an EMBL/GenBank/DDBJ whole genome shotgun (WGS) entry which is preliminary data.</text>
</comment>
<proteinExistence type="predicted"/>
<evidence type="ECO:0000313" key="2">
    <source>
        <dbReference type="Proteomes" id="UP000299102"/>
    </source>
</evidence>
<keyword evidence="2" id="KW-1185">Reference proteome</keyword>
<evidence type="ECO:0000313" key="1">
    <source>
        <dbReference type="EMBL" id="GBP34082.1"/>
    </source>
</evidence>